<feature type="signal peptide" evidence="1">
    <location>
        <begin position="1"/>
        <end position="21"/>
    </location>
</feature>
<dbReference type="KEGG" id="nbe:Back2_18020"/>
<sequence length="89" mass="9640">MLHLSSTVGAALIAAVPATIAAGAAWRAQRAVTRNGGKSKKPTIQDKLSNLTAGQAEFVSLLSDHIAWCETENQRLWKAVSRRRRGPFQ</sequence>
<organism evidence="2 3">
    <name type="scientific">Nocardioides baekrokdamisoli</name>
    <dbReference type="NCBI Taxonomy" id="1804624"/>
    <lineage>
        <taxon>Bacteria</taxon>
        <taxon>Bacillati</taxon>
        <taxon>Actinomycetota</taxon>
        <taxon>Actinomycetes</taxon>
        <taxon>Propionibacteriales</taxon>
        <taxon>Nocardioidaceae</taxon>
        <taxon>Nocardioides</taxon>
    </lineage>
</organism>
<dbReference type="EMBL" id="AP019307">
    <property type="protein sequence ID" value="BBH17515.1"/>
    <property type="molecule type" value="Genomic_DNA"/>
</dbReference>
<keyword evidence="3" id="KW-1185">Reference proteome</keyword>
<evidence type="ECO:0000313" key="3">
    <source>
        <dbReference type="Proteomes" id="UP000271573"/>
    </source>
</evidence>
<feature type="chain" id="PRO_5038618389" description="Transposase" evidence="1">
    <location>
        <begin position="22"/>
        <end position="89"/>
    </location>
</feature>
<accession>A0A3G9INA1</accession>
<protein>
    <recommendedName>
        <fullName evidence="4">Transposase</fullName>
    </recommendedName>
</protein>
<proteinExistence type="predicted"/>
<dbReference type="AlphaFoldDB" id="A0A3G9INA1"/>
<evidence type="ECO:0008006" key="4">
    <source>
        <dbReference type="Google" id="ProtNLM"/>
    </source>
</evidence>
<dbReference type="Proteomes" id="UP000271573">
    <property type="component" value="Chromosome"/>
</dbReference>
<evidence type="ECO:0000313" key="2">
    <source>
        <dbReference type="EMBL" id="BBH17515.1"/>
    </source>
</evidence>
<gene>
    <name evidence="2" type="ORF">Back2_18020</name>
</gene>
<reference evidence="2 3" key="1">
    <citation type="submission" date="2018-11" db="EMBL/GenBank/DDBJ databases">
        <title>Complete genome sequence of Nocardioides baekrokdamisoli strain KCTC 39748.</title>
        <authorList>
            <person name="Kang S.W."/>
            <person name="Lee K.C."/>
            <person name="Kim K.K."/>
            <person name="Kim J.S."/>
            <person name="Kim D.S."/>
            <person name="Ko S.H."/>
            <person name="Yang S.H."/>
            <person name="Shin Y.K."/>
            <person name="Lee J.S."/>
        </authorList>
    </citation>
    <scope>NUCLEOTIDE SEQUENCE [LARGE SCALE GENOMIC DNA]</scope>
    <source>
        <strain evidence="2 3">KCTC 39748</strain>
    </source>
</reference>
<keyword evidence="1" id="KW-0732">Signal</keyword>
<evidence type="ECO:0000256" key="1">
    <source>
        <dbReference type="SAM" id="SignalP"/>
    </source>
</evidence>
<name>A0A3G9INA1_9ACTN</name>
<dbReference type="RefSeq" id="WP_125568734.1">
    <property type="nucleotide sequence ID" value="NZ_AP019307.1"/>
</dbReference>